<evidence type="ECO:0000256" key="4">
    <source>
        <dbReference type="ARBA" id="ARBA00023004"/>
    </source>
</evidence>
<keyword evidence="2" id="KW-0479">Metal-binding</keyword>
<dbReference type="CDD" id="cd00207">
    <property type="entry name" value="fer2"/>
    <property type="match status" value="1"/>
</dbReference>
<dbReference type="PROSITE" id="PS00197">
    <property type="entry name" value="2FE2S_FER_1"/>
    <property type="match status" value="1"/>
</dbReference>
<dbReference type="RefSeq" id="WP_114205935.1">
    <property type="nucleotide sequence ID" value="NZ_CP030840.1"/>
</dbReference>
<keyword evidence="4" id="KW-0408">Iron</keyword>
<reference evidence="8 9" key="1">
    <citation type="journal article" date="2018" name="Front. Microbiol.">
        <title>Hydrolytic Capabilities as a Key to Environmental Success: Chitinolytic and Cellulolytic Acidobacteria From Acidic Sub-arctic Soils and Boreal Peatlands.</title>
        <authorList>
            <person name="Belova S.E."/>
            <person name="Ravin N.V."/>
            <person name="Pankratov T.A."/>
            <person name="Rakitin A.L."/>
            <person name="Ivanova A.A."/>
            <person name="Beletsky A.V."/>
            <person name="Mardanov A.V."/>
            <person name="Sinninghe Damste J.S."/>
            <person name="Dedysh S.N."/>
        </authorList>
    </citation>
    <scope>NUCLEOTIDE SEQUENCE [LARGE SCALE GENOMIC DNA]</scope>
    <source>
        <strain evidence="8 9">SBC82</strain>
    </source>
</reference>
<dbReference type="PANTHER" id="PTHR45331">
    <property type="entry name" value="OXIDOREDUCTASE, IRON-SULPHUR BINDING SUBUNIT-RELATED-RELATED"/>
    <property type="match status" value="1"/>
</dbReference>
<dbReference type="Proteomes" id="UP000253606">
    <property type="component" value="Chromosome"/>
</dbReference>
<dbReference type="SUPFAM" id="SSF54292">
    <property type="entry name" value="2Fe-2S ferredoxin-like"/>
    <property type="match status" value="1"/>
</dbReference>
<evidence type="ECO:0000256" key="6">
    <source>
        <dbReference type="SAM" id="MobiDB-lite"/>
    </source>
</evidence>
<dbReference type="KEGG" id="abas:ACPOL_0912"/>
<organism evidence="8 9">
    <name type="scientific">Acidisarcina polymorpha</name>
    <dbReference type="NCBI Taxonomy" id="2211140"/>
    <lineage>
        <taxon>Bacteria</taxon>
        <taxon>Pseudomonadati</taxon>
        <taxon>Acidobacteriota</taxon>
        <taxon>Terriglobia</taxon>
        <taxon>Terriglobales</taxon>
        <taxon>Acidobacteriaceae</taxon>
        <taxon>Acidisarcina</taxon>
    </lineage>
</organism>
<keyword evidence="3" id="KW-0560">Oxidoreductase</keyword>
<keyword evidence="9" id="KW-1185">Reference proteome</keyword>
<dbReference type="InterPro" id="IPR052914">
    <property type="entry name" value="Aldehyde_Oxdr_Iron-Sulfur"/>
</dbReference>
<evidence type="ECO:0000256" key="3">
    <source>
        <dbReference type="ARBA" id="ARBA00023002"/>
    </source>
</evidence>
<dbReference type="AlphaFoldDB" id="A0A2Z5FUT5"/>
<dbReference type="GO" id="GO:0016903">
    <property type="term" value="F:oxidoreductase activity, acting on the aldehyde or oxo group of donors"/>
    <property type="evidence" value="ECO:0007669"/>
    <property type="project" value="TreeGrafter"/>
</dbReference>
<feature type="compositionally biased region" description="Basic and acidic residues" evidence="6">
    <location>
        <begin position="10"/>
        <end position="29"/>
    </location>
</feature>
<dbReference type="PANTHER" id="PTHR45331:SF2">
    <property type="entry name" value="OXIDOREDUCTASE WITH IRON-SULFUR SUBUNIT"/>
    <property type="match status" value="1"/>
</dbReference>
<dbReference type="InterPro" id="IPR006058">
    <property type="entry name" value="2Fe2S_fd_BS"/>
</dbReference>
<evidence type="ECO:0000256" key="2">
    <source>
        <dbReference type="ARBA" id="ARBA00022723"/>
    </source>
</evidence>
<feature type="domain" description="2Fe-2S ferredoxin-type" evidence="7">
    <location>
        <begin position="78"/>
        <end position="154"/>
    </location>
</feature>
<evidence type="ECO:0000259" key="7">
    <source>
        <dbReference type="PROSITE" id="PS51085"/>
    </source>
</evidence>
<dbReference type="FunFam" id="3.10.20.30:FF:000020">
    <property type="entry name" value="Xanthine dehydrogenase iron-sulfur subunit"/>
    <property type="match status" value="1"/>
</dbReference>
<feature type="region of interest" description="Disordered" evidence="6">
    <location>
        <begin position="1"/>
        <end position="29"/>
    </location>
</feature>
<protein>
    <submittedName>
        <fullName evidence="8">Periplasmic aromatic aldehyde oxidoreductase, iron-sulfur subunit YagT</fullName>
    </submittedName>
</protein>
<dbReference type="OrthoDB" id="117063at2"/>
<sequence>MPKGPLEPNARPDDIVAKDREDGEAEKPAFGRFSRRSFLGQLGAAGLAATTSTLAAAAPAPVHEQPSSTAKPKVPGSVPVSLNINGSEIHTTLEPRVTLLDALRENLQMPGTKKGCDHGQCGACTVHINGRRVNSCLTFAIMHQGDKITTIEGLAQDGKLHPVQAAFVEHDGFQCGYCTPGQIMSAVALLKEPVGKDDDSVREFMSGNICRCGAYTNIVAAVQAARQQI</sequence>
<keyword evidence="1" id="KW-0001">2Fe-2S</keyword>
<dbReference type="Pfam" id="PF01799">
    <property type="entry name" value="Fer2_2"/>
    <property type="match status" value="1"/>
</dbReference>
<evidence type="ECO:0000256" key="5">
    <source>
        <dbReference type="ARBA" id="ARBA00023014"/>
    </source>
</evidence>
<name>A0A2Z5FUT5_9BACT</name>
<evidence type="ECO:0000313" key="8">
    <source>
        <dbReference type="EMBL" id="AXC10267.1"/>
    </source>
</evidence>
<dbReference type="Pfam" id="PF00111">
    <property type="entry name" value="Fer2"/>
    <property type="match status" value="1"/>
</dbReference>
<evidence type="ECO:0000313" key="9">
    <source>
        <dbReference type="Proteomes" id="UP000253606"/>
    </source>
</evidence>
<keyword evidence="5" id="KW-0411">Iron-sulfur</keyword>
<accession>A0A2Z5FUT5</accession>
<dbReference type="InterPro" id="IPR006311">
    <property type="entry name" value="TAT_signal"/>
</dbReference>
<dbReference type="FunFam" id="1.10.150.120:FF:000003">
    <property type="entry name" value="Carbon monoxide dehydrogenase, small subunit"/>
    <property type="match status" value="1"/>
</dbReference>
<dbReference type="SUPFAM" id="SSF47741">
    <property type="entry name" value="CO dehydrogenase ISP C-domain like"/>
    <property type="match status" value="1"/>
</dbReference>
<gene>
    <name evidence="8" type="ORF">ACPOL_0912</name>
</gene>
<dbReference type="InterPro" id="IPR019546">
    <property type="entry name" value="TAT_signal_bac_arc"/>
</dbReference>
<dbReference type="EMBL" id="CP030840">
    <property type="protein sequence ID" value="AXC10267.1"/>
    <property type="molecule type" value="Genomic_DNA"/>
</dbReference>
<dbReference type="Gene3D" id="3.10.20.30">
    <property type="match status" value="1"/>
</dbReference>
<dbReference type="PROSITE" id="PS51318">
    <property type="entry name" value="TAT"/>
    <property type="match status" value="1"/>
</dbReference>
<dbReference type="NCBIfam" id="TIGR01409">
    <property type="entry name" value="TAT_signal_seq"/>
    <property type="match status" value="1"/>
</dbReference>
<dbReference type="GO" id="GO:0051537">
    <property type="term" value="F:2 iron, 2 sulfur cluster binding"/>
    <property type="evidence" value="ECO:0007669"/>
    <property type="project" value="UniProtKB-KW"/>
</dbReference>
<dbReference type="InterPro" id="IPR012675">
    <property type="entry name" value="Beta-grasp_dom_sf"/>
</dbReference>
<dbReference type="InterPro" id="IPR036884">
    <property type="entry name" value="2Fe-2S-bd_dom_sf"/>
</dbReference>
<dbReference type="InterPro" id="IPR036010">
    <property type="entry name" value="2Fe-2S_ferredoxin-like_sf"/>
</dbReference>
<dbReference type="GO" id="GO:0046872">
    <property type="term" value="F:metal ion binding"/>
    <property type="evidence" value="ECO:0007669"/>
    <property type="project" value="UniProtKB-KW"/>
</dbReference>
<evidence type="ECO:0000256" key="1">
    <source>
        <dbReference type="ARBA" id="ARBA00022714"/>
    </source>
</evidence>
<dbReference type="InterPro" id="IPR001041">
    <property type="entry name" value="2Fe-2S_ferredoxin-type"/>
</dbReference>
<dbReference type="Gene3D" id="1.10.150.120">
    <property type="entry name" value="[2Fe-2S]-binding domain"/>
    <property type="match status" value="1"/>
</dbReference>
<proteinExistence type="predicted"/>
<dbReference type="InterPro" id="IPR002888">
    <property type="entry name" value="2Fe-2S-bd"/>
</dbReference>
<dbReference type="PROSITE" id="PS51085">
    <property type="entry name" value="2FE2S_FER_2"/>
    <property type="match status" value="1"/>
</dbReference>